<dbReference type="PANTHER" id="PTHR16305">
    <property type="entry name" value="TESTICULAR SOLUBLE ADENYLYL CYCLASE"/>
    <property type="match status" value="1"/>
</dbReference>
<dbReference type="Gene3D" id="1.10.1300.10">
    <property type="entry name" value="3'5'-cyclic nucleotide phosphodiesterase, catalytic domain"/>
    <property type="match status" value="1"/>
</dbReference>
<evidence type="ECO:0000313" key="6">
    <source>
        <dbReference type="EMBL" id="KAL3769392.1"/>
    </source>
</evidence>
<feature type="compositionally biased region" description="Low complexity" evidence="3">
    <location>
        <begin position="569"/>
        <end position="580"/>
    </location>
</feature>
<feature type="domain" description="Guanylate cyclase" evidence="4">
    <location>
        <begin position="991"/>
        <end position="1120"/>
    </location>
</feature>
<comment type="caution">
    <text evidence="6">The sequence shown here is derived from an EMBL/GenBank/DDBJ whole genome shotgun (WGS) entry which is preliminary data.</text>
</comment>
<dbReference type="Pfam" id="PF00233">
    <property type="entry name" value="PDEase_I"/>
    <property type="match status" value="1"/>
</dbReference>
<evidence type="ECO:0000259" key="5">
    <source>
        <dbReference type="PROSITE" id="PS51845"/>
    </source>
</evidence>
<evidence type="ECO:0008006" key="8">
    <source>
        <dbReference type="Google" id="ProtNLM"/>
    </source>
</evidence>
<evidence type="ECO:0000256" key="2">
    <source>
        <dbReference type="ARBA" id="ARBA00022840"/>
    </source>
</evidence>
<dbReference type="SUPFAM" id="SSF109604">
    <property type="entry name" value="HD-domain/PDEase-like"/>
    <property type="match status" value="1"/>
</dbReference>
<feature type="region of interest" description="Disordered" evidence="3">
    <location>
        <begin position="524"/>
        <end position="592"/>
    </location>
</feature>
<dbReference type="InterPro" id="IPR029787">
    <property type="entry name" value="Nucleotide_cyclase"/>
</dbReference>
<evidence type="ECO:0000256" key="1">
    <source>
        <dbReference type="ARBA" id="ARBA00022741"/>
    </source>
</evidence>
<evidence type="ECO:0000259" key="4">
    <source>
        <dbReference type="PROSITE" id="PS50125"/>
    </source>
</evidence>
<dbReference type="SUPFAM" id="SSF55073">
    <property type="entry name" value="Nucleotide cyclase"/>
    <property type="match status" value="2"/>
</dbReference>
<dbReference type="InterPro" id="IPR001054">
    <property type="entry name" value="A/G_cyclase"/>
</dbReference>
<feature type="region of interest" description="Disordered" evidence="3">
    <location>
        <begin position="1"/>
        <end position="67"/>
    </location>
</feature>
<dbReference type="InterPro" id="IPR036971">
    <property type="entry name" value="PDEase_catalytic_dom_sf"/>
</dbReference>
<reference evidence="6 7" key="1">
    <citation type="submission" date="2024-10" db="EMBL/GenBank/DDBJ databases">
        <title>Updated reference genomes for cyclostephanoid diatoms.</title>
        <authorList>
            <person name="Roberts W.R."/>
            <person name="Alverson A.J."/>
        </authorList>
    </citation>
    <scope>NUCLEOTIDE SEQUENCE [LARGE SCALE GENOMIC DNA]</scope>
    <source>
        <strain evidence="6 7">AJA232-27</strain>
    </source>
</reference>
<accession>A0ABD3N0A2</accession>
<dbReference type="GO" id="GO:0005524">
    <property type="term" value="F:ATP binding"/>
    <property type="evidence" value="ECO:0007669"/>
    <property type="project" value="UniProtKB-KW"/>
</dbReference>
<evidence type="ECO:0000256" key="3">
    <source>
        <dbReference type="SAM" id="MobiDB-lite"/>
    </source>
</evidence>
<sequence>MMNSVDHENPPPHAQEYVRRSSRCSSANNPAKHVEWHDLGRFRVAPTPTPPTSSSDHDSSNSQQPLHGTSIEMNTCMLEDLLATALEYDAYIAASATKHHNHVSNHSTENYFREQKPQDQSTSSSAAVDHNTSLSPESQYDNGDDDEVRNTSDHISFSLSPVLRSQLRNYITEISSRYHRVGFHSFDHASHVVLSATKFVYMLQRNSPFHKLLLMNNNVYERRGQDEVVENVSSSEHDLTGTIYDPWLHFAIVFSTLIHDVDHKGVPNNQLMAESDPIAAKYGGEECMKSYAEWNSVDIGLSLLRDRNEYADLVSVIGGDQKERFYKMVTDLVLCTDIACKERRDKGMQKWETTVGSRINGCSTASDDSTNNIDGTSDNVDKLLLTLSYTPEEVSVIAEQIIQAADVSHTMQHFSTFAKWNTHLYHEVLAAYNCGRTNNTNAASPEIRHPKENWYESQIGFFDFYVIPLAKRLDACGVFLGEQKFAQLAARNKEQWIEIGRECASTMVIEADMMELPPPMPVIAREEMGEGSGGGEDNLGTAMPTSHDRLSKCEFESSASITEDTEVMSSQRSVETSSRVSRTEASHSSRSRKSKWARSSLSSFCSDVDSSVNAIVPHVCVKQLIDSFHSDICSLPPNLRKNALRSAMAEYQSAGFIQRHRGALLFVDISGFTELSQKFNVEDFKNFINDYFTKIIELVNNFGGEVVKFAGDALIAIWITAGVPYGFEDGVSSIEVDASHALNVEKCTSCAIAINVEVSQHCSLLLLLNCLLAATASLLTPLNSTTLKCNNYKVSKTYKTKQKEEASENSNTTVDSHQYDERIALLTVYCGVSEGIMAGVNVVANNRAEFFLVGKPLKDAATAEHLAGPGESVISPSVLHILKNKSDTPAVSKIVFTNVDKGGGEISFHKVSWSSPSIVEEISSYFEECNVSNYKRDAQSLINELVQTTQVTPEEVDESLKLDLMRLFEHHRHEAARDVAGKFTAELRRVAVLFISIKFEPTLPEDPSEDNIILDKFQSIFSIISESVSSRSGQIRQFIYDDKGTVFIASFGLRGSVMLHPSDTAIYAAKEAQNNLMEALEIQCSIGITLGNIFCGETGSLQRYEYSLLGPSVNLSARLMAQGGWGEINCDEEIKNHAGRKHTFSICGMYILKGYDMPIPFFMPIEHEPEKKDFEQDDIVTYFMMKVEKMGLVRDVTKKFEATKIQPRMILISGDHEKGKDAFVSAIVKHPVIRDTSNILEGNRCFHDDPFYCFIPIITKVIMSFEEPRQRVMSLNKRRKNSSTLALFLASDAFHAQAFPRGTKMVPDELEPYLCLVNDFVFKGFPLFASTPDAKQLKLNAIDMCVEVISAIIIGYIKLQEKPGLLAISELDLVDTYSKKLIRRIVCSDTNLVIIGGVNSSIAHYDDPTLEDSVEAICRRESDVEIEVLQMELLDKQCNFDLFVWSLRRDFSEEDLEKINYPELHDTIFRLCGGMPNATARLAHAFCTQYRKDCRMVTRAGAKPLNFVDPLTNFLNETPTDFEELIWFRIDRMTPEEQMLLKIASIAGFDQYSFSQILLETVLLAISRSESEELAEYCSNPDDDPECLPKSVGGDVPNSVMTSNENKINYMFQGDYFEKMLDSLVAHSFLEEVNVEMSDLSSMDSVMYRFRNNHEQLVINRLMLDDQKKRTHFEVAKYYSSSVSKGSFCRDAGDSATENDSLLSSNYGVLNVIALHYDMSDAPIPAMLYYYDSSASLSSLGVRDKAHGHLRSAYLMLQKILRNASVQDIMVVDSVEQRRCTASQMIHIIAGEQLKDNLRVLSRLTKEHLRVAFDGDIHAFKSSLTMLIKFGQSVGTIEKEGFQFASELFTEAIILLLIVLEDDAFTNLTSSVGSFLGQPDIKGANENGRAGHSPYGSLSSFEDPYFEDFFGIDDLTVCFPAFSGLLTFYRDCHIKVTLVQETFLANLFVAVTQEAKEMIHVIRAKCVLSHLYLKHNNYRMALKECEGVKVIYDHDKYSLELVKIYGLDWALICIATMASTYVFTGQFSAAHDNIKFLKVQMKKIDEFASSTKAMFKGIVASCYLLLHEFENAADIAEGIKATKYGFYFKPLGTLQESLADRRLSLYNRKMFDSAESDLDLLSVLTSEDFDCVDHKRTMLHKSAEILSDQGIEALQAGLCVSEVWNFDLQSSTDADTQMKQIQYCQAGLIYLKQTSVQTDVNNHKNILMCLYQKAEILVLHHLLRQSLLQNFGVQVVDTLKISGTEISAARQALDECIEFSETHNYVFMQLLAGKRYIKLGFETSRGEDVIDRALRCLDDADHEIAKRVLSRADAEQTFLGNQYGAESV</sequence>
<dbReference type="PROSITE" id="PS51845">
    <property type="entry name" value="PDEASE_I_2"/>
    <property type="match status" value="1"/>
</dbReference>
<keyword evidence="2" id="KW-0067">ATP-binding</keyword>
<dbReference type="CDD" id="cd07302">
    <property type="entry name" value="CHD"/>
    <property type="match status" value="2"/>
</dbReference>
<keyword evidence="7" id="KW-1185">Reference proteome</keyword>
<feature type="compositionally biased region" description="Basic and acidic residues" evidence="3">
    <location>
        <begin position="1"/>
        <end position="10"/>
    </location>
</feature>
<feature type="domain" description="PDEase" evidence="5">
    <location>
        <begin position="130"/>
        <end position="503"/>
    </location>
</feature>
<feature type="compositionally biased region" description="Basic and acidic residues" evidence="3">
    <location>
        <begin position="546"/>
        <end position="555"/>
    </location>
</feature>
<name>A0ABD3N0A2_9STRA</name>
<proteinExistence type="predicted"/>
<dbReference type="EMBL" id="JALLBG020000055">
    <property type="protein sequence ID" value="KAL3769392.1"/>
    <property type="molecule type" value="Genomic_DNA"/>
</dbReference>
<dbReference type="PROSITE" id="PS50125">
    <property type="entry name" value="GUANYLATE_CYCLASE_2"/>
    <property type="match status" value="2"/>
</dbReference>
<dbReference type="Pfam" id="PF00211">
    <property type="entry name" value="Guanylate_cyc"/>
    <property type="match status" value="1"/>
</dbReference>
<dbReference type="PANTHER" id="PTHR16305:SF28">
    <property type="entry name" value="GUANYLATE CYCLASE DOMAIN-CONTAINING PROTEIN"/>
    <property type="match status" value="1"/>
</dbReference>
<dbReference type="Gene3D" id="3.30.70.1230">
    <property type="entry name" value="Nucleotide cyclase"/>
    <property type="match status" value="2"/>
</dbReference>
<feature type="region of interest" description="Disordered" evidence="3">
    <location>
        <begin position="104"/>
        <end position="151"/>
    </location>
</feature>
<organism evidence="6 7">
    <name type="scientific">Discostella pseudostelligera</name>
    <dbReference type="NCBI Taxonomy" id="259834"/>
    <lineage>
        <taxon>Eukaryota</taxon>
        <taxon>Sar</taxon>
        <taxon>Stramenopiles</taxon>
        <taxon>Ochrophyta</taxon>
        <taxon>Bacillariophyta</taxon>
        <taxon>Coscinodiscophyceae</taxon>
        <taxon>Thalassiosirophycidae</taxon>
        <taxon>Stephanodiscales</taxon>
        <taxon>Stephanodiscaceae</taxon>
        <taxon>Discostella</taxon>
    </lineage>
</organism>
<feature type="compositionally biased region" description="Basic and acidic residues" evidence="3">
    <location>
        <begin position="32"/>
        <end position="41"/>
    </location>
</feature>
<dbReference type="Proteomes" id="UP001530293">
    <property type="component" value="Unassembled WGS sequence"/>
</dbReference>
<evidence type="ECO:0000313" key="7">
    <source>
        <dbReference type="Proteomes" id="UP001530293"/>
    </source>
</evidence>
<dbReference type="InterPro" id="IPR002073">
    <property type="entry name" value="PDEase_catalytic_dom"/>
</dbReference>
<feature type="domain" description="Guanylate cyclase" evidence="4">
    <location>
        <begin position="663"/>
        <end position="717"/>
    </location>
</feature>
<protein>
    <recommendedName>
        <fullName evidence="8">Phosphodiesterase</fullName>
    </recommendedName>
</protein>
<keyword evidence="1" id="KW-0547">Nucleotide-binding</keyword>
<feature type="compositionally biased region" description="Polar residues" evidence="3">
    <location>
        <begin position="118"/>
        <end position="141"/>
    </location>
</feature>
<gene>
    <name evidence="6" type="ORF">ACHAWU_008801</name>
</gene>